<organism evidence="1 2">
    <name type="scientific">Pokkaliibacter plantistimulans</name>
    <dbReference type="NCBI Taxonomy" id="1635171"/>
    <lineage>
        <taxon>Bacteria</taxon>
        <taxon>Pseudomonadati</taxon>
        <taxon>Pseudomonadota</taxon>
        <taxon>Gammaproteobacteria</taxon>
        <taxon>Oceanospirillales</taxon>
        <taxon>Balneatrichaceae</taxon>
        <taxon>Pokkaliibacter</taxon>
    </lineage>
</organism>
<gene>
    <name evidence="1" type="ORF">WH50_18495</name>
</gene>
<keyword evidence="2" id="KW-1185">Reference proteome</keyword>
<reference evidence="1 2" key="1">
    <citation type="submission" date="2015-03" db="EMBL/GenBank/DDBJ databases">
        <authorList>
            <person name="Krishnan R."/>
            <person name="Midha S."/>
            <person name="Patil P.B."/>
            <person name="Rameshkumar N."/>
        </authorList>
    </citation>
    <scope>NUCLEOTIDE SEQUENCE [LARGE SCALE GENOMIC DNA]</scope>
    <source>
        <strain evidence="1 2">L1E11</strain>
    </source>
</reference>
<sequence>MNTALVQLKLRERQLQDELEQVWASMDSMLEAHEVRGPITPILVINTLKLMMLEGYGDWLVTPVERTGNVLVTSAEALKVSSEETGICPYLLRGTLSRAQRRPVLVCRDGKLILRVEGESSVGCLKGTA</sequence>
<dbReference type="RefSeq" id="WP_110188827.1">
    <property type="nucleotide sequence ID" value="NZ_CP177354.1"/>
</dbReference>
<dbReference type="Proteomes" id="UP000248090">
    <property type="component" value="Unassembled WGS sequence"/>
</dbReference>
<name>A0ABX5LXA6_9GAMM</name>
<dbReference type="EMBL" id="LAPT01000095">
    <property type="protein sequence ID" value="PXF29818.1"/>
    <property type="molecule type" value="Genomic_DNA"/>
</dbReference>
<accession>A0ABX5LXA6</accession>
<evidence type="ECO:0008006" key="3">
    <source>
        <dbReference type="Google" id="ProtNLM"/>
    </source>
</evidence>
<proteinExistence type="predicted"/>
<evidence type="ECO:0000313" key="1">
    <source>
        <dbReference type="EMBL" id="PXF29818.1"/>
    </source>
</evidence>
<comment type="caution">
    <text evidence="1">The sequence shown here is derived from an EMBL/GenBank/DDBJ whole genome shotgun (WGS) entry which is preliminary data.</text>
</comment>
<evidence type="ECO:0000313" key="2">
    <source>
        <dbReference type="Proteomes" id="UP000248090"/>
    </source>
</evidence>
<protein>
    <recommendedName>
        <fullName evidence="3">CheW-like domain-containing protein</fullName>
    </recommendedName>
</protein>